<dbReference type="RefSeq" id="WP_173223833.1">
    <property type="nucleotide sequence ID" value="NZ_CP048104.1"/>
</dbReference>
<dbReference type="Gene3D" id="3.40.50.12780">
    <property type="entry name" value="N-terminal domain of ligase-like"/>
    <property type="match status" value="1"/>
</dbReference>
<protein>
    <submittedName>
        <fullName evidence="5">Long-chain fatty acid--CoA ligase</fullName>
    </submittedName>
</protein>
<dbReference type="InterPro" id="IPR025110">
    <property type="entry name" value="AMP-bd_C"/>
</dbReference>
<evidence type="ECO:0000313" key="5">
    <source>
        <dbReference type="EMBL" id="QKG85303.1"/>
    </source>
</evidence>
<dbReference type="InterPro" id="IPR000873">
    <property type="entry name" value="AMP-dep_synth/lig_dom"/>
</dbReference>
<dbReference type="PANTHER" id="PTHR43201:SF5">
    <property type="entry name" value="MEDIUM-CHAIN ACYL-COA LIGASE ACSF2, MITOCHONDRIAL"/>
    <property type="match status" value="1"/>
</dbReference>
<feature type="domain" description="AMP-binding enzyme C-terminal" evidence="4">
    <location>
        <begin position="416"/>
        <end position="491"/>
    </location>
</feature>
<proteinExistence type="inferred from homology"/>
<gene>
    <name evidence="5" type="ORF">GXN76_13025</name>
</gene>
<dbReference type="GO" id="GO:0031956">
    <property type="term" value="F:medium-chain fatty acid-CoA ligase activity"/>
    <property type="evidence" value="ECO:0007669"/>
    <property type="project" value="TreeGrafter"/>
</dbReference>
<dbReference type="EMBL" id="CP048104">
    <property type="protein sequence ID" value="QKG85303.1"/>
    <property type="molecule type" value="Genomic_DNA"/>
</dbReference>
<dbReference type="InterPro" id="IPR045851">
    <property type="entry name" value="AMP-bd_C_sf"/>
</dbReference>
<dbReference type="KEGG" id="kpul:GXN76_13025"/>
<keyword evidence="6" id="KW-1185">Reference proteome</keyword>
<evidence type="ECO:0000313" key="6">
    <source>
        <dbReference type="Proteomes" id="UP000503088"/>
    </source>
</evidence>
<evidence type="ECO:0000256" key="1">
    <source>
        <dbReference type="ARBA" id="ARBA00006432"/>
    </source>
</evidence>
<name>A0A7D3Y340_9BACL</name>
<organism evidence="5 6">
    <name type="scientific">Kroppenstedtia pulmonis</name>
    <dbReference type="NCBI Taxonomy" id="1380685"/>
    <lineage>
        <taxon>Bacteria</taxon>
        <taxon>Bacillati</taxon>
        <taxon>Bacillota</taxon>
        <taxon>Bacilli</taxon>
        <taxon>Bacillales</taxon>
        <taxon>Thermoactinomycetaceae</taxon>
        <taxon>Kroppenstedtia</taxon>
    </lineage>
</organism>
<dbReference type="Pfam" id="PF13193">
    <property type="entry name" value="AMP-binding_C"/>
    <property type="match status" value="1"/>
</dbReference>
<dbReference type="InterPro" id="IPR042099">
    <property type="entry name" value="ANL_N_sf"/>
</dbReference>
<evidence type="ECO:0000259" key="3">
    <source>
        <dbReference type="Pfam" id="PF00501"/>
    </source>
</evidence>
<feature type="domain" description="AMP-dependent synthetase/ligase" evidence="3">
    <location>
        <begin position="11"/>
        <end position="366"/>
    </location>
</feature>
<dbReference type="Proteomes" id="UP000503088">
    <property type="component" value="Chromosome"/>
</dbReference>
<dbReference type="AlphaFoldDB" id="A0A7D3Y340"/>
<evidence type="ECO:0000256" key="2">
    <source>
        <dbReference type="ARBA" id="ARBA00022598"/>
    </source>
</evidence>
<accession>A0A7D3Y340</accession>
<dbReference type="PROSITE" id="PS00455">
    <property type="entry name" value="AMP_BINDING"/>
    <property type="match status" value="1"/>
</dbReference>
<dbReference type="Gene3D" id="3.30.300.30">
    <property type="match status" value="1"/>
</dbReference>
<sequence>MVTIGNLIKSRASLTPDLEAVVCENRRIGYRDYNIMINQLADYLLERNIQKGDRIALLCHNHSSFPLIYLAAAKIGAITVPLNWRAKPDEIRWMLEDCEPKILFYDDLFRPFLSSLEDLSFLETTIPVGDSEETNRFFENLFLHRRDQEPDRTVRSHDPALIIYTSGTTGKPKGVVCTHQNVYTAGLGNVNTLDLWMGDRFLFVTPLFHISGMMFIINAIIRGFTLVLNPRFDPVHIWDLIEQEKITGMMSVPSMLSFMLETVKTRNQVASSLRSILSGGSLVPEKLIRDFYELGYPVSQVYGATEYTGAITYWMPHMDIQRCDSVGKGLYLTEIKVIDPISGNGLPPGEIGEILCRGPQIFAGYWNRKEESDQVLKNGWYHTRDVGKLDSDGYLYVIDRLRDMIIVSGEKVFPAQVEAIINQLEEVEEVAVVGVQHDVWGELSKAYVVKKDTASSLSESEIIQHTRRQLADYNLHEVEFVKELPKNGMGKVLKYLLREYANQSAS</sequence>
<dbReference type="GO" id="GO:0006631">
    <property type="term" value="P:fatty acid metabolic process"/>
    <property type="evidence" value="ECO:0007669"/>
    <property type="project" value="TreeGrafter"/>
</dbReference>
<dbReference type="SUPFAM" id="SSF56801">
    <property type="entry name" value="Acetyl-CoA synthetase-like"/>
    <property type="match status" value="1"/>
</dbReference>
<keyword evidence="2 5" id="KW-0436">Ligase</keyword>
<dbReference type="Pfam" id="PF00501">
    <property type="entry name" value="AMP-binding"/>
    <property type="match status" value="1"/>
</dbReference>
<dbReference type="InterPro" id="IPR020845">
    <property type="entry name" value="AMP-binding_CS"/>
</dbReference>
<evidence type="ECO:0000259" key="4">
    <source>
        <dbReference type="Pfam" id="PF13193"/>
    </source>
</evidence>
<dbReference type="PANTHER" id="PTHR43201">
    <property type="entry name" value="ACYL-COA SYNTHETASE"/>
    <property type="match status" value="1"/>
</dbReference>
<reference evidence="5 6" key="1">
    <citation type="submission" date="2020-01" db="EMBL/GenBank/DDBJ databases">
        <authorList>
            <person name="Gulvik C.A."/>
            <person name="Batra D.G."/>
        </authorList>
    </citation>
    <scope>NUCLEOTIDE SEQUENCE [LARGE SCALE GENOMIC DNA]</scope>
    <source>
        <strain evidence="5 6">W9323</strain>
    </source>
</reference>
<comment type="similarity">
    <text evidence="1">Belongs to the ATP-dependent AMP-binding enzyme family.</text>
</comment>